<protein>
    <submittedName>
        <fullName evidence="1">Uncharacterized protein</fullName>
    </submittedName>
</protein>
<dbReference type="RefSeq" id="WP_045151942.1">
    <property type="nucleotide sequence ID" value="NZ_JZSW01000003.1"/>
</dbReference>
<organism evidence="1 2">
    <name type="scientific">Photobacterium angustum</name>
    <dbReference type="NCBI Taxonomy" id="661"/>
    <lineage>
        <taxon>Bacteria</taxon>
        <taxon>Pseudomonadati</taxon>
        <taxon>Pseudomonadota</taxon>
        <taxon>Gammaproteobacteria</taxon>
        <taxon>Vibrionales</taxon>
        <taxon>Vibrionaceae</taxon>
        <taxon>Photobacterium</taxon>
    </lineage>
</organism>
<evidence type="ECO:0000313" key="2">
    <source>
        <dbReference type="Proteomes" id="UP000240989"/>
    </source>
</evidence>
<proteinExistence type="predicted"/>
<keyword evidence="2" id="KW-1185">Reference proteome</keyword>
<gene>
    <name evidence="1" type="ORF">C0W27_04705</name>
</gene>
<comment type="caution">
    <text evidence="1">The sequence shown here is derived from an EMBL/GenBank/DDBJ whole genome shotgun (WGS) entry which is preliminary data.</text>
</comment>
<reference evidence="1 2" key="1">
    <citation type="submission" date="2018-01" db="EMBL/GenBank/DDBJ databases">
        <title>Whole genome sequencing of Histamine producing bacteria.</title>
        <authorList>
            <person name="Butler K."/>
        </authorList>
    </citation>
    <scope>NUCLEOTIDE SEQUENCE [LARGE SCALE GENOMIC DNA]</scope>
    <source>
        <strain evidence="1 2">A6-1</strain>
    </source>
</reference>
<dbReference type="EMBL" id="PYOU01000003">
    <property type="protein sequence ID" value="PSX11676.1"/>
    <property type="molecule type" value="Genomic_DNA"/>
</dbReference>
<sequence length="62" mass="7004">MTEKTGMIKRGMGVIAKRIKQKLFDPIDLLISNSIGLVAVYVANKVPFFHDVMVSFLQHNSR</sequence>
<evidence type="ECO:0000313" key="1">
    <source>
        <dbReference type="EMBL" id="PSX11676.1"/>
    </source>
</evidence>
<dbReference type="Proteomes" id="UP000240989">
    <property type="component" value="Unassembled WGS sequence"/>
</dbReference>
<accession>A0ABX5H6V0</accession>
<name>A0ABX5H6V0_PHOAN</name>